<dbReference type="SUPFAM" id="SSF50156">
    <property type="entry name" value="PDZ domain-like"/>
    <property type="match status" value="1"/>
</dbReference>
<keyword evidence="4 6" id="KW-0862">Zinc</keyword>
<dbReference type="AlphaFoldDB" id="A0A497XH87"/>
<dbReference type="InterPro" id="IPR036034">
    <property type="entry name" value="PDZ_sf"/>
</dbReference>
<proteinExistence type="inferred from homology"/>
<dbReference type="GO" id="GO:0046872">
    <property type="term" value="F:metal ion binding"/>
    <property type="evidence" value="ECO:0007669"/>
    <property type="project" value="UniProtKB-KW"/>
</dbReference>
<keyword evidence="1 6" id="KW-0645">Protease</keyword>
<keyword evidence="5 6" id="KW-0482">Metalloprotease</keyword>
<name>A0A497XH87_9PROT</name>
<dbReference type="Pfam" id="PF17820">
    <property type="entry name" value="PDZ_6"/>
    <property type="match status" value="1"/>
</dbReference>
<dbReference type="Pfam" id="PF01435">
    <property type="entry name" value="Peptidase_M48"/>
    <property type="match status" value="1"/>
</dbReference>
<evidence type="ECO:0000256" key="4">
    <source>
        <dbReference type="ARBA" id="ARBA00022833"/>
    </source>
</evidence>
<dbReference type="GO" id="GO:0004222">
    <property type="term" value="F:metalloendopeptidase activity"/>
    <property type="evidence" value="ECO:0007669"/>
    <property type="project" value="InterPro"/>
</dbReference>
<evidence type="ECO:0000256" key="2">
    <source>
        <dbReference type="ARBA" id="ARBA00022723"/>
    </source>
</evidence>
<dbReference type="RefSeq" id="WP_121242144.1">
    <property type="nucleotide sequence ID" value="NZ_BHVV01000008.1"/>
</dbReference>
<dbReference type="InterPro" id="IPR001478">
    <property type="entry name" value="PDZ"/>
</dbReference>
<comment type="caution">
    <text evidence="8">The sequence shown here is derived from an EMBL/GenBank/DDBJ whole genome shotgun (WGS) entry which is preliminary data.</text>
</comment>
<dbReference type="InterPro" id="IPR001915">
    <property type="entry name" value="Peptidase_M48"/>
</dbReference>
<dbReference type="Gene3D" id="2.30.42.10">
    <property type="match status" value="1"/>
</dbReference>
<feature type="domain" description="PDZ" evidence="7">
    <location>
        <begin position="104"/>
        <end position="163"/>
    </location>
</feature>
<evidence type="ECO:0000256" key="6">
    <source>
        <dbReference type="RuleBase" id="RU003983"/>
    </source>
</evidence>
<dbReference type="PROSITE" id="PS51257">
    <property type="entry name" value="PROKAR_LIPOPROTEIN"/>
    <property type="match status" value="1"/>
</dbReference>
<reference evidence="8 9" key="1">
    <citation type="submission" date="2018-10" db="EMBL/GenBank/DDBJ databases">
        <title>Genomic Encyclopedia of Type Strains, Phase IV (KMG-IV): sequencing the most valuable type-strain genomes for metagenomic binning, comparative biology and taxonomic classification.</title>
        <authorList>
            <person name="Goeker M."/>
        </authorList>
    </citation>
    <scope>NUCLEOTIDE SEQUENCE [LARGE SCALE GENOMIC DNA]</scope>
    <source>
        <strain evidence="8 9">DSM 26916</strain>
    </source>
</reference>
<accession>A0A497XH87</accession>
<evidence type="ECO:0000259" key="7">
    <source>
        <dbReference type="PROSITE" id="PS50106"/>
    </source>
</evidence>
<gene>
    <name evidence="8" type="ORF">DFR35_2019</name>
</gene>
<dbReference type="SMART" id="SM00228">
    <property type="entry name" value="PDZ"/>
    <property type="match status" value="1"/>
</dbReference>
<evidence type="ECO:0000256" key="1">
    <source>
        <dbReference type="ARBA" id="ARBA00022670"/>
    </source>
</evidence>
<dbReference type="InterPro" id="IPR041489">
    <property type="entry name" value="PDZ_6"/>
</dbReference>
<dbReference type="Gene3D" id="3.30.2010.10">
    <property type="entry name" value="Metalloproteases ('zincins'), catalytic domain"/>
    <property type="match status" value="1"/>
</dbReference>
<dbReference type="Proteomes" id="UP000268908">
    <property type="component" value="Unassembled WGS sequence"/>
</dbReference>
<dbReference type="CDD" id="cd07342">
    <property type="entry name" value="M48C_Oma1_like"/>
    <property type="match status" value="1"/>
</dbReference>
<dbReference type="PROSITE" id="PS50106">
    <property type="entry name" value="PDZ"/>
    <property type="match status" value="1"/>
</dbReference>
<dbReference type="EMBL" id="RCCI01000005">
    <property type="protein sequence ID" value="RLJ65357.1"/>
    <property type="molecule type" value="Genomic_DNA"/>
</dbReference>
<dbReference type="GO" id="GO:0016020">
    <property type="term" value="C:membrane"/>
    <property type="evidence" value="ECO:0007669"/>
    <property type="project" value="TreeGrafter"/>
</dbReference>
<keyword evidence="2" id="KW-0479">Metal-binding</keyword>
<dbReference type="OrthoDB" id="8775841at2"/>
<sequence>MKIHFAAIIALVLAGCAPMSRLPPVDQKATQVERDKQLELALRENFKRTARLNAVGWRVLSANTDACGEAVQAAYGVISRDADSMPQEYRPIFEKLYGRHPHDVILTVFPDSPAARAGLMPGDLIVAIGNRDTSTADNKKAGRELAMKTRAGEPLQLRIRRAGIDKVVTISPQLTCAYPIDLVTNDSVNAAADGGRILVTSGMMRFAATDDELALVLGHELAHNTQKHVQAQMGNRMIGTLLGIAVSIAIGVDISQLGGDLGGMVYSQDFESEADYVGTYFVAKAGFPVEQAADFWRRMAVEQPQAIAHGSTHPDTASRFTGIEAAAREVAEKRAAGRPLLPEMKQ</sequence>
<comment type="similarity">
    <text evidence="6">Belongs to the peptidase M48 family.</text>
</comment>
<keyword evidence="9" id="KW-1185">Reference proteome</keyword>
<dbReference type="GO" id="GO:0051603">
    <property type="term" value="P:proteolysis involved in protein catabolic process"/>
    <property type="evidence" value="ECO:0007669"/>
    <property type="project" value="TreeGrafter"/>
</dbReference>
<protein>
    <submittedName>
        <fullName evidence="8">PDZ domain-containing protein</fullName>
    </submittedName>
</protein>
<dbReference type="PANTHER" id="PTHR22726">
    <property type="entry name" value="METALLOENDOPEPTIDASE OMA1"/>
    <property type="match status" value="1"/>
</dbReference>
<dbReference type="InterPro" id="IPR051156">
    <property type="entry name" value="Mito/Outer_Membr_Metalloprot"/>
</dbReference>
<keyword evidence="3 6" id="KW-0378">Hydrolase</keyword>
<evidence type="ECO:0000256" key="3">
    <source>
        <dbReference type="ARBA" id="ARBA00022801"/>
    </source>
</evidence>
<evidence type="ECO:0000313" key="8">
    <source>
        <dbReference type="EMBL" id="RLJ65357.1"/>
    </source>
</evidence>
<comment type="cofactor">
    <cofactor evidence="6">
        <name>Zn(2+)</name>
        <dbReference type="ChEBI" id="CHEBI:29105"/>
    </cofactor>
    <text evidence="6">Binds 1 zinc ion per subunit.</text>
</comment>
<evidence type="ECO:0000313" key="9">
    <source>
        <dbReference type="Proteomes" id="UP000268908"/>
    </source>
</evidence>
<organism evidence="8 9">
    <name type="scientific">Sulfurisoma sediminicola</name>
    <dbReference type="NCBI Taxonomy" id="1381557"/>
    <lineage>
        <taxon>Bacteria</taxon>
        <taxon>Pseudomonadati</taxon>
        <taxon>Pseudomonadota</taxon>
        <taxon>Betaproteobacteria</taxon>
        <taxon>Nitrosomonadales</taxon>
        <taxon>Sterolibacteriaceae</taxon>
        <taxon>Sulfurisoma</taxon>
    </lineage>
</organism>
<dbReference type="PANTHER" id="PTHR22726:SF1">
    <property type="entry name" value="METALLOENDOPEPTIDASE OMA1, MITOCHONDRIAL"/>
    <property type="match status" value="1"/>
</dbReference>
<evidence type="ECO:0000256" key="5">
    <source>
        <dbReference type="ARBA" id="ARBA00023049"/>
    </source>
</evidence>